<name>A0ABY8CGW2_9ARCH</name>
<evidence type="ECO:0000256" key="1">
    <source>
        <dbReference type="ARBA" id="ARBA00022448"/>
    </source>
</evidence>
<dbReference type="Proteomes" id="UP001218034">
    <property type="component" value="Chromosome"/>
</dbReference>
<dbReference type="Gene3D" id="3.40.50.300">
    <property type="entry name" value="P-loop containing nucleotide triphosphate hydrolases"/>
    <property type="match status" value="1"/>
</dbReference>
<protein>
    <submittedName>
        <fullName evidence="5">ABC-type antimicrobial peptide transport system,ATPase component</fullName>
    </submittedName>
</protein>
<evidence type="ECO:0000256" key="2">
    <source>
        <dbReference type="ARBA" id="ARBA00022741"/>
    </source>
</evidence>
<proteinExistence type="predicted"/>
<keyword evidence="6" id="KW-1185">Reference proteome</keyword>
<keyword evidence="2" id="KW-0547">Nucleotide-binding</keyword>
<dbReference type="InterPro" id="IPR003593">
    <property type="entry name" value="AAA+_ATPase"/>
</dbReference>
<dbReference type="InterPro" id="IPR015854">
    <property type="entry name" value="ABC_transpr_LolD-like"/>
</dbReference>
<dbReference type="RefSeq" id="WP_347721799.1">
    <property type="nucleotide sequence ID" value="NZ_CP104395.1"/>
</dbReference>
<gene>
    <name evidence="5" type="primary">salX</name>
    <name evidence="5" type="ORF">SVXNc_0976</name>
</gene>
<dbReference type="CDD" id="cd03255">
    <property type="entry name" value="ABC_MJ0796_LolCDE_FtsE"/>
    <property type="match status" value="1"/>
</dbReference>
<organism evidence="5 6">
    <name type="scientific">Candidatus Nanohalococcus occultus</name>
    <dbReference type="NCBI Taxonomy" id="2978047"/>
    <lineage>
        <taxon>Archaea</taxon>
        <taxon>Candidatus Nanohalarchaeota</taxon>
        <taxon>Candidatus Nanohalarchaeota incertae sedis</taxon>
        <taxon>Candidatus Nanohalococcus</taxon>
    </lineage>
</organism>
<evidence type="ECO:0000313" key="6">
    <source>
        <dbReference type="Proteomes" id="UP001218034"/>
    </source>
</evidence>
<accession>A0ABY8CGW2</accession>
<evidence type="ECO:0000259" key="4">
    <source>
        <dbReference type="PROSITE" id="PS50893"/>
    </source>
</evidence>
<sequence>MGIIELENVRKIYQLGETEVEALRGSDVEIEQGEFVAVMGPSGSGKSTLMNMIGALDIPTSGKVSIGDEDIGEMKQDELALLRSRKIGFIFQEFNLINSMNAWQNVALPMVFRDVKKSERKKRAVSLLEQVGLEERTSHRPSELSGGQRQRVSIARSLANNPEIILADEPTGNLDTKTGAKIMDLLTELNNDGKTIIMVTHDPNDAEYADRTITIIDGKTNPEDERTDNEN</sequence>
<dbReference type="InterPro" id="IPR017911">
    <property type="entry name" value="MacB-like_ATP-bd"/>
</dbReference>
<dbReference type="SUPFAM" id="SSF52540">
    <property type="entry name" value="P-loop containing nucleoside triphosphate hydrolases"/>
    <property type="match status" value="1"/>
</dbReference>
<dbReference type="PANTHER" id="PTHR24220:SF86">
    <property type="entry name" value="ABC TRANSPORTER ABCH.1"/>
    <property type="match status" value="1"/>
</dbReference>
<evidence type="ECO:0000256" key="3">
    <source>
        <dbReference type="ARBA" id="ARBA00022840"/>
    </source>
</evidence>
<dbReference type="InterPro" id="IPR027417">
    <property type="entry name" value="P-loop_NTPase"/>
</dbReference>
<dbReference type="SMART" id="SM00382">
    <property type="entry name" value="AAA"/>
    <property type="match status" value="1"/>
</dbReference>
<dbReference type="EMBL" id="CP104395">
    <property type="protein sequence ID" value="WEL19970.1"/>
    <property type="molecule type" value="Genomic_DNA"/>
</dbReference>
<feature type="domain" description="ABC transporter" evidence="4">
    <location>
        <begin position="4"/>
        <end position="231"/>
    </location>
</feature>
<dbReference type="InterPro" id="IPR003439">
    <property type="entry name" value="ABC_transporter-like_ATP-bd"/>
</dbReference>
<dbReference type="PROSITE" id="PS50893">
    <property type="entry name" value="ABC_TRANSPORTER_2"/>
    <property type="match status" value="1"/>
</dbReference>
<dbReference type="PROSITE" id="PS00211">
    <property type="entry name" value="ABC_TRANSPORTER_1"/>
    <property type="match status" value="1"/>
</dbReference>
<dbReference type="Pfam" id="PF00005">
    <property type="entry name" value="ABC_tran"/>
    <property type="match status" value="1"/>
</dbReference>
<dbReference type="InterPro" id="IPR017871">
    <property type="entry name" value="ABC_transporter-like_CS"/>
</dbReference>
<evidence type="ECO:0000313" key="5">
    <source>
        <dbReference type="EMBL" id="WEL19970.1"/>
    </source>
</evidence>
<keyword evidence="1" id="KW-0813">Transport</keyword>
<dbReference type="PANTHER" id="PTHR24220">
    <property type="entry name" value="IMPORT ATP-BINDING PROTEIN"/>
    <property type="match status" value="1"/>
</dbReference>
<keyword evidence="3" id="KW-0067">ATP-binding</keyword>
<reference evidence="5 6" key="1">
    <citation type="submission" date="2022-09" db="EMBL/GenBank/DDBJ databases">
        <title>Xylan utilization by haloarchaea-nanohaloarchaea associations.</title>
        <authorList>
            <person name="Yakimov M."/>
        </authorList>
    </citation>
    <scope>NUCLEOTIDE SEQUENCE [LARGE SCALE GENOMIC DNA]</scope>
    <source>
        <strain evidence="5 6">SVXNc</strain>
    </source>
</reference>
<dbReference type="GeneID" id="90590414"/>